<evidence type="ECO:0000256" key="3">
    <source>
        <dbReference type="SAM" id="MobiDB-lite"/>
    </source>
</evidence>
<keyword evidence="1" id="KW-0808">Transferase</keyword>
<dbReference type="GO" id="GO:0016740">
    <property type="term" value="F:transferase activity"/>
    <property type="evidence" value="ECO:0007669"/>
    <property type="project" value="UniProtKB-KW"/>
</dbReference>
<evidence type="ECO:0000313" key="4">
    <source>
        <dbReference type="EMBL" id="MBN1573469.1"/>
    </source>
</evidence>
<evidence type="ECO:0000256" key="1">
    <source>
        <dbReference type="ARBA" id="ARBA00022679"/>
    </source>
</evidence>
<protein>
    <recommendedName>
        <fullName evidence="6">Acyltransferase</fullName>
    </recommendedName>
</protein>
<dbReference type="InterPro" id="IPR001451">
    <property type="entry name" value="Hexapep"/>
</dbReference>
<dbReference type="EMBL" id="JAFGIX010000049">
    <property type="protein sequence ID" value="MBN1573469.1"/>
    <property type="molecule type" value="Genomic_DNA"/>
</dbReference>
<dbReference type="PROSITE" id="PS00101">
    <property type="entry name" value="HEXAPEP_TRANSFERASES"/>
    <property type="match status" value="1"/>
</dbReference>
<dbReference type="PANTHER" id="PTHR43300">
    <property type="entry name" value="ACETYLTRANSFERASE"/>
    <property type="match status" value="1"/>
</dbReference>
<evidence type="ECO:0008006" key="6">
    <source>
        <dbReference type="Google" id="ProtNLM"/>
    </source>
</evidence>
<organism evidence="4 5">
    <name type="scientific">Candidatus Zymogenus saltonus</name>
    <dbReference type="NCBI Taxonomy" id="2844893"/>
    <lineage>
        <taxon>Bacteria</taxon>
        <taxon>Deltaproteobacteria</taxon>
        <taxon>Candidatus Zymogenia</taxon>
        <taxon>Candidatus Zymogeniales</taxon>
        <taxon>Candidatus Zymogenaceae</taxon>
        <taxon>Candidatus Zymogenus</taxon>
    </lineage>
</organism>
<name>A0A9D8PNM9_9DELT</name>
<feature type="region of interest" description="Disordered" evidence="3">
    <location>
        <begin position="180"/>
        <end position="200"/>
    </location>
</feature>
<reference evidence="4" key="1">
    <citation type="journal article" date="2021" name="Environ. Microbiol.">
        <title>Genomic characterization of three novel Desulfobacterota classes expand the metabolic and phylogenetic diversity of the phylum.</title>
        <authorList>
            <person name="Murphy C.L."/>
            <person name="Biggerstaff J."/>
            <person name="Eichhorn A."/>
            <person name="Ewing E."/>
            <person name="Shahan R."/>
            <person name="Soriano D."/>
            <person name="Stewart S."/>
            <person name="VanMol K."/>
            <person name="Walker R."/>
            <person name="Walters P."/>
            <person name="Elshahed M.S."/>
            <person name="Youssef N.H."/>
        </authorList>
    </citation>
    <scope>NUCLEOTIDE SEQUENCE</scope>
    <source>
        <strain evidence="4">Zod_Metabat.24</strain>
    </source>
</reference>
<dbReference type="InterPro" id="IPR011004">
    <property type="entry name" value="Trimer_LpxA-like_sf"/>
</dbReference>
<dbReference type="AlphaFoldDB" id="A0A9D8PNM9"/>
<evidence type="ECO:0000256" key="2">
    <source>
        <dbReference type="ARBA" id="ARBA00022737"/>
    </source>
</evidence>
<dbReference type="CDD" id="cd04647">
    <property type="entry name" value="LbH_MAT_like"/>
    <property type="match status" value="1"/>
</dbReference>
<keyword evidence="2" id="KW-0677">Repeat</keyword>
<gene>
    <name evidence="4" type="ORF">JW984_09775</name>
</gene>
<sequence>MYVAAFRGFLLSPFLKGPLRTRFIMGGVTLEDISKTELDTDSIIKEDVRVKGGLVLGNRSYIETDTVINGPVVIGSRCFINYGSEINGETTIEDNVIVGPGVKFLSKTHETGSEDFRAGNLHHLPITVKRGVWIGGGAIILGGVTIGRGSIVGAGAVVTEDVPENVIVVGNPARVIKKLGPGYGGKPKGSPKNPPEIRWA</sequence>
<reference evidence="4" key="2">
    <citation type="submission" date="2021-01" db="EMBL/GenBank/DDBJ databases">
        <authorList>
            <person name="Hahn C.R."/>
            <person name="Youssef N.H."/>
            <person name="Elshahed M."/>
        </authorList>
    </citation>
    <scope>NUCLEOTIDE SEQUENCE</scope>
    <source>
        <strain evidence="4">Zod_Metabat.24</strain>
    </source>
</reference>
<dbReference type="PANTHER" id="PTHR43300:SF11">
    <property type="entry name" value="ACETYLTRANSFERASE RV3034C-RELATED"/>
    <property type="match status" value="1"/>
</dbReference>
<evidence type="ECO:0000313" key="5">
    <source>
        <dbReference type="Proteomes" id="UP000809273"/>
    </source>
</evidence>
<accession>A0A9D8PNM9</accession>
<comment type="caution">
    <text evidence="4">The sequence shown here is derived from an EMBL/GenBank/DDBJ whole genome shotgun (WGS) entry which is preliminary data.</text>
</comment>
<dbReference type="Gene3D" id="2.160.10.10">
    <property type="entry name" value="Hexapeptide repeat proteins"/>
    <property type="match status" value="1"/>
</dbReference>
<dbReference type="SUPFAM" id="SSF51161">
    <property type="entry name" value="Trimeric LpxA-like enzymes"/>
    <property type="match status" value="1"/>
</dbReference>
<dbReference type="InterPro" id="IPR050179">
    <property type="entry name" value="Trans_hexapeptide_repeat"/>
</dbReference>
<proteinExistence type="predicted"/>
<dbReference type="Pfam" id="PF00132">
    <property type="entry name" value="Hexapep"/>
    <property type="match status" value="1"/>
</dbReference>
<dbReference type="Proteomes" id="UP000809273">
    <property type="component" value="Unassembled WGS sequence"/>
</dbReference>
<dbReference type="InterPro" id="IPR018357">
    <property type="entry name" value="Hexapep_transf_CS"/>
</dbReference>